<accession>A0A835FQQ9</accession>
<dbReference type="GO" id="GO:0008270">
    <property type="term" value="F:zinc ion binding"/>
    <property type="evidence" value="ECO:0007669"/>
    <property type="project" value="UniProtKB-KW"/>
</dbReference>
<keyword evidence="2" id="KW-0863">Zinc-finger</keyword>
<dbReference type="InterPro" id="IPR049914">
    <property type="entry name" value="PHD1-3/5-6"/>
</dbReference>
<dbReference type="GO" id="GO:0034244">
    <property type="term" value="P:negative regulation of transcription elongation by RNA polymerase II"/>
    <property type="evidence" value="ECO:0007669"/>
    <property type="project" value="InterPro"/>
</dbReference>
<evidence type="ECO:0000256" key="6">
    <source>
        <dbReference type="SAM" id="MobiDB-lite"/>
    </source>
</evidence>
<dbReference type="Pfam" id="PF23121">
    <property type="entry name" value="SPOC_AIPP2"/>
    <property type="match status" value="1"/>
</dbReference>
<evidence type="ECO:0000313" key="8">
    <source>
        <dbReference type="EMBL" id="KAF8769375.1"/>
    </source>
</evidence>
<evidence type="ECO:0000256" key="3">
    <source>
        <dbReference type="ARBA" id="ARBA00022833"/>
    </source>
</evidence>
<evidence type="ECO:0000256" key="5">
    <source>
        <dbReference type="ARBA" id="ARBA00023163"/>
    </source>
</evidence>
<protein>
    <recommendedName>
        <fullName evidence="7">AIPP2-like SPOC-like domain-containing protein</fullName>
    </recommendedName>
</protein>
<keyword evidence="9" id="KW-1185">Reference proteome</keyword>
<dbReference type="GO" id="GO:0140566">
    <property type="term" value="F:histone reader activity"/>
    <property type="evidence" value="ECO:0007669"/>
    <property type="project" value="InterPro"/>
</dbReference>
<proteinExistence type="predicted"/>
<reference evidence="8" key="1">
    <citation type="submission" date="2020-07" db="EMBL/GenBank/DDBJ databases">
        <title>Genome sequence and genetic diversity analysis of an under-domesticated orphan crop, white fonio (Digitaria exilis).</title>
        <authorList>
            <person name="Bennetzen J.L."/>
            <person name="Chen S."/>
            <person name="Ma X."/>
            <person name="Wang X."/>
            <person name="Yssel A.E.J."/>
            <person name="Chaluvadi S.R."/>
            <person name="Johnson M."/>
            <person name="Gangashetty P."/>
            <person name="Hamidou F."/>
            <person name="Sanogo M.D."/>
            <person name="Zwaenepoel A."/>
            <person name="Wallace J."/>
            <person name="Van De Peer Y."/>
            <person name="Van Deynze A."/>
        </authorList>
    </citation>
    <scope>NUCLEOTIDE SEQUENCE</scope>
    <source>
        <tissue evidence="8">Leaves</tissue>
    </source>
</reference>
<dbReference type="PANTHER" id="PTHR33304">
    <property type="match status" value="1"/>
</dbReference>
<name>A0A835FQQ9_9POAL</name>
<sequence>MQMMVKEVPEEGWLCETCQSELQTEKKNAKLENSQAKLGAFKQALIEVKENKPANDANIQSSSKDEDTKYAEKRESKRRNCATLVGGLSKEIDYRKGALLKRGCSFNIGTEKEKQTTSQMPTSVVPNALKNMAGPLHGPLSKSRSFNSTKIPKVKQLLTDVPLKPKHSKEPSSSIMKQVGPKSTFTMSSSLKKSNFSDPTVKAKTLLKPNSEEAGMLYPLKRQNVNNNKGTSIPGCSSATALVTSPTESAFQHLAKGSNMVDSNYVSIAHGQGKKTLGRSMDTPTMPSYLGNKSLTFSSQHISPGYEQLAFTPPEMNHIWQGDFELRKSEGSLQFCDGLQAHLSCSATPKLIDLATKFPSKFQLEELPRHNVWPVQFQENRPTCSSIDLFFFARDIQSYKNYYMKLVENMIKGDFALRGNIETSELLIFASDTLSKNYQRWNMFSFLWGVLRVRRNDPVSLPLDVPVSECS</sequence>
<feature type="compositionally biased region" description="Basic and acidic residues" evidence="6">
    <location>
        <begin position="63"/>
        <end position="75"/>
    </location>
</feature>
<dbReference type="PANTHER" id="PTHR33304:SF48">
    <property type="entry name" value="ZINC FINGER PHD-TYPE DOMAIN-CONTAINING PROTEIN"/>
    <property type="match status" value="1"/>
</dbReference>
<dbReference type="Proteomes" id="UP000636709">
    <property type="component" value="Unassembled WGS sequence"/>
</dbReference>
<comment type="caution">
    <text evidence="8">The sequence shown here is derived from an EMBL/GenBank/DDBJ whole genome shotgun (WGS) entry which is preliminary data.</text>
</comment>
<keyword evidence="1" id="KW-0479">Metal-binding</keyword>
<organism evidence="8 9">
    <name type="scientific">Digitaria exilis</name>
    <dbReference type="NCBI Taxonomy" id="1010633"/>
    <lineage>
        <taxon>Eukaryota</taxon>
        <taxon>Viridiplantae</taxon>
        <taxon>Streptophyta</taxon>
        <taxon>Embryophyta</taxon>
        <taxon>Tracheophyta</taxon>
        <taxon>Spermatophyta</taxon>
        <taxon>Magnoliopsida</taxon>
        <taxon>Liliopsida</taxon>
        <taxon>Poales</taxon>
        <taxon>Poaceae</taxon>
        <taxon>PACMAD clade</taxon>
        <taxon>Panicoideae</taxon>
        <taxon>Panicodae</taxon>
        <taxon>Paniceae</taxon>
        <taxon>Anthephorinae</taxon>
        <taxon>Digitaria</taxon>
    </lineage>
</organism>
<dbReference type="AlphaFoldDB" id="A0A835FQQ9"/>
<feature type="region of interest" description="Disordered" evidence="6">
    <location>
        <begin position="52"/>
        <end position="77"/>
    </location>
</feature>
<evidence type="ECO:0000256" key="1">
    <source>
        <dbReference type="ARBA" id="ARBA00022723"/>
    </source>
</evidence>
<gene>
    <name evidence="8" type="ORF">HU200_006624</name>
</gene>
<dbReference type="EMBL" id="JACEFO010000449">
    <property type="protein sequence ID" value="KAF8769375.1"/>
    <property type="molecule type" value="Genomic_DNA"/>
</dbReference>
<keyword evidence="4" id="KW-0805">Transcription regulation</keyword>
<evidence type="ECO:0000313" key="9">
    <source>
        <dbReference type="Proteomes" id="UP000636709"/>
    </source>
</evidence>
<evidence type="ECO:0000256" key="2">
    <source>
        <dbReference type="ARBA" id="ARBA00022771"/>
    </source>
</evidence>
<keyword evidence="3" id="KW-0862">Zinc</keyword>
<dbReference type="OrthoDB" id="787137at2759"/>
<dbReference type="InterPro" id="IPR056280">
    <property type="entry name" value="AIPP2-like_SPOC"/>
</dbReference>
<keyword evidence="5" id="KW-0804">Transcription</keyword>
<evidence type="ECO:0000259" key="7">
    <source>
        <dbReference type="Pfam" id="PF23121"/>
    </source>
</evidence>
<feature type="domain" description="AIPP2-like SPOC-like" evidence="7">
    <location>
        <begin position="320"/>
        <end position="450"/>
    </location>
</feature>
<evidence type="ECO:0000256" key="4">
    <source>
        <dbReference type="ARBA" id="ARBA00023015"/>
    </source>
</evidence>